<evidence type="ECO:0000313" key="2">
    <source>
        <dbReference type="Proteomes" id="UP000631114"/>
    </source>
</evidence>
<protein>
    <submittedName>
        <fullName evidence="1">Uncharacterized protein</fullName>
    </submittedName>
</protein>
<proteinExistence type="predicted"/>
<keyword evidence="2" id="KW-1185">Reference proteome</keyword>
<gene>
    <name evidence="1" type="ORF">IFM89_022419</name>
</gene>
<dbReference type="EMBL" id="JADFTS010000004">
    <property type="protein sequence ID" value="KAF9610455.1"/>
    <property type="molecule type" value="Genomic_DNA"/>
</dbReference>
<organism evidence="1 2">
    <name type="scientific">Coptis chinensis</name>
    <dbReference type="NCBI Taxonomy" id="261450"/>
    <lineage>
        <taxon>Eukaryota</taxon>
        <taxon>Viridiplantae</taxon>
        <taxon>Streptophyta</taxon>
        <taxon>Embryophyta</taxon>
        <taxon>Tracheophyta</taxon>
        <taxon>Spermatophyta</taxon>
        <taxon>Magnoliopsida</taxon>
        <taxon>Ranunculales</taxon>
        <taxon>Ranunculaceae</taxon>
        <taxon>Coptidoideae</taxon>
        <taxon>Coptis</taxon>
    </lineage>
</organism>
<sequence>MQRLGVTVEYKSREPTPCIWKKPETDTTKLNAYGSLTDISCSNGGIIRDANGFKEKLGQKLWGEKEEEIIVFIDFHALRQVYPRA</sequence>
<dbReference type="Proteomes" id="UP000631114">
    <property type="component" value="Unassembled WGS sequence"/>
</dbReference>
<name>A0A835I2H6_9MAGN</name>
<comment type="caution">
    <text evidence="1">The sequence shown here is derived from an EMBL/GenBank/DDBJ whole genome shotgun (WGS) entry which is preliminary data.</text>
</comment>
<dbReference type="AlphaFoldDB" id="A0A835I2H6"/>
<reference evidence="1 2" key="1">
    <citation type="submission" date="2020-10" db="EMBL/GenBank/DDBJ databases">
        <title>The Coptis chinensis genome and diversification of protoberbering-type alkaloids.</title>
        <authorList>
            <person name="Wang B."/>
            <person name="Shu S."/>
            <person name="Song C."/>
            <person name="Liu Y."/>
        </authorList>
    </citation>
    <scope>NUCLEOTIDE SEQUENCE [LARGE SCALE GENOMIC DNA]</scope>
    <source>
        <strain evidence="1">HL-2020</strain>
        <tissue evidence="1">Leaf</tissue>
    </source>
</reference>
<evidence type="ECO:0000313" key="1">
    <source>
        <dbReference type="EMBL" id="KAF9610455.1"/>
    </source>
</evidence>
<accession>A0A835I2H6</accession>